<protein>
    <submittedName>
        <fullName evidence="1">Uncharacterized protein</fullName>
    </submittedName>
</protein>
<name>A0AA38FMB0_TAXCH</name>
<dbReference type="Proteomes" id="UP000824469">
    <property type="component" value="Unassembled WGS sequence"/>
</dbReference>
<keyword evidence="2" id="KW-1185">Reference proteome</keyword>
<organism evidence="1 2">
    <name type="scientific">Taxus chinensis</name>
    <name type="common">Chinese yew</name>
    <name type="synonym">Taxus wallichiana var. chinensis</name>
    <dbReference type="NCBI Taxonomy" id="29808"/>
    <lineage>
        <taxon>Eukaryota</taxon>
        <taxon>Viridiplantae</taxon>
        <taxon>Streptophyta</taxon>
        <taxon>Embryophyta</taxon>
        <taxon>Tracheophyta</taxon>
        <taxon>Spermatophyta</taxon>
        <taxon>Pinopsida</taxon>
        <taxon>Pinidae</taxon>
        <taxon>Conifers II</taxon>
        <taxon>Cupressales</taxon>
        <taxon>Taxaceae</taxon>
        <taxon>Taxus</taxon>
    </lineage>
</organism>
<comment type="caution">
    <text evidence="1">The sequence shown here is derived from an EMBL/GenBank/DDBJ whole genome shotgun (WGS) entry which is preliminary data.</text>
</comment>
<gene>
    <name evidence="1" type="ORF">KI387_011193</name>
</gene>
<sequence>ILPRRHGESSKSPSRRDCGFVGLLKFLLSVFNDSAQVNAMGKKNRCEFKPLICDVVHSWCSSAFLFFCESGRMAMLQQWRCLCVCGKLADYPSLKSDAVNLDLHWLRPVFCGNMASEVANCCLAFWAAEDSLQGASGVDVGVFKELEKRFGILLAFTERLVVYALDRAANRVCLVLLNVQALNAPLEPVPSGWAELKTSAEGAYDFIWLGWVNAEADGLVKVDLEEEDCLGRVSLATSVVVSLESRE</sequence>
<dbReference type="EMBL" id="JAHRHJ020000008">
    <property type="protein sequence ID" value="KAH9306789.1"/>
    <property type="molecule type" value="Genomic_DNA"/>
</dbReference>
<feature type="non-terminal residue" evidence="1">
    <location>
        <position position="1"/>
    </location>
</feature>
<evidence type="ECO:0000313" key="2">
    <source>
        <dbReference type="Proteomes" id="UP000824469"/>
    </source>
</evidence>
<reference evidence="1 2" key="1">
    <citation type="journal article" date="2021" name="Nat. Plants">
        <title>The Taxus genome provides insights into paclitaxel biosynthesis.</title>
        <authorList>
            <person name="Xiong X."/>
            <person name="Gou J."/>
            <person name="Liao Q."/>
            <person name="Li Y."/>
            <person name="Zhou Q."/>
            <person name="Bi G."/>
            <person name="Li C."/>
            <person name="Du R."/>
            <person name="Wang X."/>
            <person name="Sun T."/>
            <person name="Guo L."/>
            <person name="Liang H."/>
            <person name="Lu P."/>
            <person name="Wu Y."/>
            <person name="Zhang Z."/>
            <person name="Ro D.K."/>
            <person name="Shang Y."/>
            <person name="Huang S."/>
            <person name="Yan J."/>
        </authorList>
    </citation>
    <scope>NUCLEOTIDE SEQUENCE [LARGE SCALE GENOMIC DNA]</scope>
    <source>
        <strain evidence="1">Ta-2019</strain>
    </source>
</reference>
<dbReference type="AlphaFoldDB" id="A0AA38FMB0"/>
<proteinExistence type="predicted"/>
<evidence type="ECO:0000313" key="1">
    <source>
        <dbReference type="EMBL" id="KAH9306789.1"/>
    </source>
</evidence>
<accession>A0AA38FMB0</accession>